<evidence type="ECO:0000256" key="3">
    <source>
        <dbReference type="ARBA" id="ARBA00022763"/>
    </source>
</evidence>
<comment type="similarity">
    <text evidence="1 8">Belongs to the SOS response-associated peptidase family.</text>
</comment>
<dbReference type="Gene3D" id="3.90.1680.10">
    <property type="entry name" value="SOS response associated peptidase-like"/>
    <property type="match status" value="1"/>
</dbReference>
<dbReference type="InterPro" id="IPR003738">
    <property type="entry name" value="SRAP"/>
</dbReference>
<keyword evidence="2 8" id="KW-0645">Protease</keyword>
<dbReference type="RefSeq" id="WP_153547670.1">
    <property type="nucleotide sequence ID" value="NZ_WIXK01000004.1"/>
</dbReference>
<keyword evidence="3" id="KW-0227">DNA damage</keyword>
<protein>
    <recommendedName>
        <fullName evidence="8">Abasic site processing protein</fullName>
        <ecNumber evidence="8">3.4.-.-</ecNumber>
    </recommendedName>
</protein>
<dbReference type="GO" id="GO:0003697">
    <property type="term" value="F:single-stranded DNA binding"/>
    <property type="evidence" value="ECO:0007669"/>
    <property type="project" value="InterPro"/>
</dbReference>
<dbReference type="GO" id="GO:0016829">
    <property type="term" value="F:lyase activity"/>
    <property type="evidence" value="ECO:0007669"/>
    <property type="project" value="UniProtKB-KW"/>
</dbReference>
<evidence type="ECO:0000256" key="2">
    <source>
        <dbReference type="ARBA" id="ARBA00022670"/>
    </source>
</evidence>
<evidence type="ECO:0000313" key="10">
    <source>
        <dbReference type="Proteomes" id="UP000436694"/>
    </source>
</evidence>
<accession>A0A844AT95</accession>
<dbReference type="Pfam" id="PF02586">
    <property type="entry name" value="SRAP"/>
    <property type="match status" value="1"/>
</dbReference>
<organism evidence="9 10">
    <name type="scientific">Tritonibacter aquimaris</name>
    <dbReference type="NCBI Taxonomy" id="2663379"/>
    <lineage>
        <taxon>Bacteria</taxon>
        <taxon>Pseudomonadati</taxon>
        <taxon>Pseudomonadota</taxon>
        <taxon>Alphaproteobacteria</taxon>
        <taxon>Rhodobacterales</taxon>
        <taxon>Paracoccaceae</taxon>
        <taxon>Tritonibacter</taxon>
    </lineage>
</organism>
<dbReference type="GO" id="GO:0008233">
    <property type="term" value="F:peptidase activity"/>
    <property type="evidence" value="ECO:0007669"/>
    <property type="project" value="UniProtKB-KW"/>
</dbReference>
<keyword evidence="6" id="KW-0238">DNA-binding</keyword>
<evidence type="ECO:0000256" key="5">
    <source>
        <dbReference type="ARBA" id="ARBA00023124"/>
    </source>
</evidence>
<evidence type="ECO:0000313" key="9">
    <source>
        <dbReference type="EMBL" id="MQY42987.1"/>
    </source>
</evidence>
<dbReference type="EC" id="3.4.-.-" evidence="8"/>
<dbReference type="SUPFAM" id="SSF143081">
    <property type="entry name" value="BB1717-like"/>
    <property type="match status" value="1"/>
</dbReference>
<proteinExistence type="inferred from homology"/>
<evidence type="ECO:0000256" key="1">
    <source>
        <dbReference type="ARBA" id="ARBA00008136"/>
    </source>
</evidence>
<keyword evidence="5" id="KW-0190">Covalent protein-DNA linkage</keyword>
<comment type="caution">
    <text evidence="9">The sequence shown here is derived from an EMBL/GenBank/DDBJ whole genome shotgun (WGS) entry which is preliminary data.</text>
</comment>
<dbReference type="InterPro" id="IPR036590">
    <property type="entry name" value="SRAP-like"/>
</dbReference>
<dbReference type="Proteomes" id="UP000436694">
    <property type="component" value="Unassembled WGS sequence"/>
</dbReference>
<dbReference type="EMBL" id="WIXK01000004">
    <property type="protein sequence ID" value="MQY42987.1"/>
    <property type="molecule type" value="Genomic_DNA"/>
</dbReference>
<evidence type="ECO:0000256" key="6">
    <source>
        <dbReference type="ARBA" id="ARBA00023125"/>
    </source>
</evidence>
<dbReference type="GO" id="GO:0006508">
    <property type="term" value="P:proteolysis"/>
    <property type="evidence" value="ECO:0007669"/>
    <property type="project" value="UniProtKB-KW"/>
</dbReference>
<dbReference type="PANTHER" id="PTHR13604:SF0">
    <property type="entry name" value="ABASIC SITE PROCESSING PROTEIN HMCES"/>
    <property type="match status" value="1"/>
</dbReference>
<reference evidence="9 10" key="1">
    <citation type="submission" date="2019-10" db="EMBL/GenBank/DDBJ databases">
        <title>Epibacterium sp. nov., isolated from seawater.</title>
        <authorList>
            <person name="Zhang X."/>
            <person name="Li N."/>
        </authorList>
    </citation>
    <scope>NUCLEOTIDE SEQUENCE [LARGE SCALE GENOMIC DNA]</scope>
    <source>
        <strain evidence="9 10">SM1969</strain>
    </source>
</reference>
<gene>
    <name evidence="9" type="ORF">GG681_10065</name>
</gene>
<dbReference type="GO" id="GO:0106300">
    <property type="term" value="P:protein-DNA covalent cross-linking repair"/>
    <property type="evidence" value="ECO:0007669"/>
    <property type="project" value="InterPro"/>
</dbReference>
<dbReference type="AlphaFoldDB" id="A0A844AT95"/>
<sequence>MCGRIAVTLPHDAMTQIFAARPSNRLPNLPNYNICPTNQLAVVRSGALGRELVSMRWGFLPSWYKSETDGPLLINARAETLAEKPAFADAARSRRCLIPVSGFYEWSKDADGQRLPWYSSRSDGDVMALAGIWQNWGADPQNTCAVVTTAANSDMQAIHHRMPLILGSQDWGLWLGEAGHGAARLLKPLQTGILRTHRVGQAVNSNRAEGEALIEPFEVIEESSDAPPLHDKRGAQGRLF</sequence>
<evidence type="ECO:0000256" key="7">
    <source>
        <dbReference type="ARBA" id="ARBA00023239"/>
    </source>
</evidence>
<keyword evidence="10" id="KW-1185">Reference proteome</keyword>
<evidence type="ECO:0000256" key="4">
    <source>
        <dbReference type="ARBA" id="ARBA00022801"/>
    </source>
</evidence>
<evidence type="ECO:0000256" key="8">
    <source>
        <dbReference type="RuleBase" id="RU364100"/>
    </source>
</evidence>
<dbReference type="PANTHER" id="PTHR13604">
    <property type="entry name" value="DC12-RELATED"/>
    <property type="match status" value="1"/>
</dbReference>
<keyword evidence="7" id="KW-0456">Lyase</keyword>
<keyword evidence="4 8" id="KW-0378">Hydrolase</keyword>
<name>A0A844AT95_9RHOB</name>